<dbReference type="Proteomes" id="UP001054945">
    <property type="component" value="Unassembled WGS sequence"/>
</dbReference>
<accession>A0AAV4S7M5</accession>
<evidence type="ECO:0000313" key="2">
    <source>
        <dbReference type="Proteomes" id="UP001054945"/>
    </source>
</evidence>
<name>A0AAV4S7M5_CAEEX</name>
<reference evidence="1 2" key="1">
    <citation type="submission" date="2021-06" db="EMBL/GenBank/DDBJ databases">
        <title>Caerostris extrusa draft genome.</title>
        <authorList>
            <person name="Kono N."/>
            <person name="Arakawa K."/>
        </authorList>
    </citation>
    <scope>NUCLEOTIDE SEQUENCE [LARGE SCALE GENOMIC DNA]</scope>
</reference>
<evidence type="ECO:0000313" key="1">
    <source>
        <dbReference type="EMBL" id="GIY29339.1"/>
    </source>
</evidence>
<organism evidence="1 2">
    <name type="scientific">Caerostris extrusa</name>
    <name type="common">Bark spider</name>
    <name type="synonym">Caerostris bankana</name>
    <dbReference type="NCBI Taxonomy" id="172846"/>
    <lineage>
        <taxon>Eukaryota</taxon>
        <taxon>Metazoa</taxon>
        <taxon>Ecdysozoa</taxon>
        <taxon>Arthropoda</taxon>
        <taxon>Chelicerata</taxon>
        <taxon>Arachnida</taxon>
        <taxon>Araneae</taxon>
        <taxon>Araneomorphae</taxon>
        <taxon>Entelegynae</taxon>
        <taxon>Araneoidea</taxon>
        <taxon>Araneidae</taxon>
        <taxon>Caerostris</taxon>
    </lineage>
</organism>
<keyword evidence="2" id="KW-1185">Reference proteome</keyword>
<dbReference type="AlphaFoldDB" id="A0AAV4S7M5"/>
<proteinExistence type="predicted"/>
<sequence>MNCATLCASGKPHSPEVSLMKKNADSLSVLSCLLLRKFVRRRSVGIKAFSLREWETDFFMQWMALVSSFMTEENTKVMAVSV</sequence>
<protein>
    <submittedName>
        <fullName evidence="1">Uncharacterized protein</fullName>
    </submittedName>
</protein>
<comment type="caution">
    <text evidence="1">The sequence shown here is derived from an EMBL/GenBank/DDBJ whole genome shotgun (WGS) entry which is preliminary data.</text>
</comment>
<dbReference type="EMBL" id="BPLR01009055">
    <property type="protein sequence ID" value="GIY29339.1"/>
    <property type="molecule type" value="Genomic_DNA"/>
</dbReference>
<gene>
    <name evidence="1" type="ORF">CEXT_752581</name>
</gene>